<dbReference type="Pfam" id="PF26253">
    <property type="entry name" value="RdRP_head"/>
    <property type="match status" value="1"/>
</dbReference>
<dbReference type="Proteomes" id="UP001209540">
    <property type="component" value="Unassembled WGS sequence"/>
</dbReference>
<evidence type="ECO:0000256" key="4">
    <source>
        <dbReference type="ARBA" id="ARBA00022695"/>
    </source>
</evidence>
<evidence type="ECO:0000256" key="7">
    <source>
        <dbReference type="ARBA" id="ARBA00048744"/>
    </source>
</evidence>
<reference evidence="12" key="1">
    <citation type="journal article" date="2022" name="IScience">
        <title>Evolution of zygomycete secretomes and the origins of terrestrial fungal ecologies.</title>
        <authorList>
            <person name="Chang Y."/>
            <person name="Wang Y."/>
            <person name="Mondo S."/>
            <person name="Ahrendt S."/>
            <person name="Andreopoulos W."/>
            <person name="Barry K."/>
            <person name="Beard J."/>
            <person name="Benny G.L."/>
            <person name="Blankenship S."/>
            <person name="Bonito G."/>
            <person name="Cuomo C."/>
            <person name="Desiro A."/>
            <person name="Gervers K.A."/>
            <person name="Hundley H."/>
            <person name="Kuo A."/>
            <person name="LaButti K."/>
            <person name="Lang B.F."/>
            <person name="Lipzen A."/>
            <person name="O'Donnell K."/>
            <person name="Pangilinan J."/>
            <person name="Reynolds N."/>
            <person name="Sandor L."/>
            <person name="Smith M.E."/>
            <person name="Tsang A."/>
            <person name="Grigoriev I.V."/>
            <person name="Stajich J.E."/>
            <person name="Spatafora J.W."/>
        </authorList>
    </citation>
    <scope>NUCLEOTIDE SEQUENCE</scope>
    <source>
        <strain evidence="12">RSA 2281</strain>
    </source>
</reference>
<evidence type="ECO:0000256" key="9">
    <source>
        <dbReference type="SAM" id="MobiDB-lite"/>
    </source>
</evidence>
<keyword evidence="4 8" id="KW-0548">Nucleotidyltransferase</keyword>
<dbReference type="GO" id="GO:0003968">
    <property type="term" value="F:RNA-directed RNA polymerase activity"/>
    <property type="evidence" value="ECO:0007669"/>
    <property type="project" value="UniProtKB-KW"/>
</dbReference>
<name>A0AAD5JXT5_9FUNG</name>
<protein>
    <recommendedName>
        <fullName evidence="8">RNA-dependent RNA polymerase</fullName>
        <ecNumber evidence="8">2.7.7.48</ecNumber>
    </recommendedName>
</protein>
<evidence type="ECO:0000256" key="6">
    <source>
        <dbReference type="ARBA" id="ARBA00023158"/>
    </source>
</evidence>
<keyword evidence="6" id="KW-0943">RNA-mediated gene silencing</keyword>
<dbReference type="GO" id="GO:0031380">
    <property type="term" value="C:nuclear RNA-directed RNA polymerase complex"/>
    <property type="evidence" value="ECO:0007669"/>
    <property type="project" value="TreeGrafter"/>
</dbReference>
<feature type="compositionally biased region" description="Basic and acidic residues" evidence="9">
    <location>
        <begin position="551"/>
        <end position="562"/>
    </location>
</feature>
<accession>A0AAD5JXT5</accession>
<dbReference type="GO" id="GO:0003723">
    <property type="term" value="F:RNA binding"/>
    <property type="evidence" value="ECO:0007669"/>
    <property type="project" value="UniProtKB-KW"/>
</dbReference>
<feature type="compositionally biased region" description="Low complexity" evidence="9">
    <location>
        <begin position="418"/>
        <end position="430"/>
    </location>
</feature>
<dbReference type="AlphaFoldDB" id="A0AAD5JXT5"/>
<evidence type="ECO:0000259" key="11">
    <source>
        <dbReference type="Pfam" id="PF26253"/>
    </source>
</evidence>
<comment type="similarity">
    <text evidence="1 8">Belongs to the RdRP family.</text>
</comment>
<sequence>MANSMTNMLSNPSTAIKVVCQNMDEHGNTNTMARIIDSGFLERRDPYILNMLNVFRVSKLKDLKEKARIHVPGGAFLLGILDETNSLEEGEIYVRVSDPTNEASPRRKPPIVGPCVIFRNPCFHPGDVRTVVAVDCEKLRHLYDVVVFSAKGFRDLPSMLSGGDLDGDDYTVIWDNTLLPTKRNYSPLNYQSENPLQVDKVNIGHIMKFFVNYINNDNLGQIANSHLAIADKSPMGARDGRCVRLAQLHSLAVDFPKTGRPAKFDNDLRTTVFPDFMQKPDKESYPSDKVLGRMFRYINSTDYEKYREVLLDEFTYDARLWLDGMAEYIAEAREIQSRYNRDVWALMNQYGVYTEAELVSGYVMEWKKKTSTRKSMFEQTKQVVKAVKFMQENYRKEFLKTKQNAMVTMTSNTNGDGRQQQQQQQQRQQQASHKDDLELKAAAWYYVTYHPKERARLKSDEASLFSFPWVVYDYICAIAVRNSLRQIEQKMFDPVAESVIDMHRTVPESDLQVSLAHVESDDEYEEDEEDDEEKEDDDDVDEGPTITFKISDIKNKIQEEQRQQQQRPIPNFSAPTGTYVNIGADTSEEELTKKLLSL</sequence>
<evidence type="ECO:0000256" key="2">
    <source>
        <dbReference type="ARBA" id="ARBA00022484"/>
    </source>
</evidence>
<gene>
    <name evidence="12" type="ORF">BDA99DRAFT_547446</name>
</gene>
<keyword evidence="13" id="KW-1185">Reference proteome</keyword>
<comment type="caution">
    <text evidence="12">The sequence shown here is derived from an EMBL/GenBank/DDBJ whole genome shotgun (WGS) entry which is preliminary data.</text>
</comment>
<feature type="domain" description="RDRP core" evidence="10">
    <location>
        <begin position="3"/>
        <end position="297"/>
    </location>
</feature>
<feature type="region of interest" description="Disordered" evidence="9">
    <location>
        <begin position="409"/>
        <end position="434"/>
    </location>
</feature>
<dbReference type="InterPro" id="IPR057596">
    <property type="entry name" value="RDRP_core"/>
</dbReference>
<dbReference type="PANTHER" id="PTHR23079">
    <property type="entry name" value="RNA-DEPENDENT RNA POLYMERASE"/>
    <property type="match status" value="1"/>
</dbReference>
<dbReference type="EMBL" id="JAIXMP010000017">
    <property type="protein sequence ID" value="KAI9259434.1"/>
    <property type="molecule type" value="Genomic_DNA"/>
</dbReference>
<evidence type="ECO:0000256" key="1">
    <source>
        <dbReference type="ARBA" id="ARBA00005762"/>
    </source>
</evidence>
<proteinExistence type="inferred from homology"/>
<dbReference type="GO" id="GO:0030422">
    <property type="term" value="P:siRNA processing"/>
    <property type="evidence" value="ECO:0007669"/>
    <property type="project" value="TreeGrafter"/>
</dbReference>
<evidence type="ECO:0000256" key="5">
    <source>
        <dbReference type="ARBA" id="ARBA00022884"/>
    </source>
</evidence>
<reference evidence="12" key="2">
    <citation type="submission" date="2023-02" db="EMBL/GenBank/DDBJ databases">
        <authorList>
            <consortium name="DOE Joint Genome Institute"/>
            <person name="Mondo S.J."/>
            <person name="Chang Y."/>
            <person name="Wang Y."/>
            <person name="Ahrendt S."/>
            <person name="Andreopoulos W."/>
            <person name="Barry K."/>
            <person name="Beard J."/>
            <person name="Benny G.L."/>
            <person name="Blankenship S."/>
            <person name="Bonito G."/>
            <person name="Cuomo C."/>
            <person name="Desiro A."/>
            <person name="Gervers K.A."/>
            <person name="Hundley H."/>
            <person name="Kuo A."/>
            <person name="LaButti K."/>
            <person name="Lang B.F."/>
            <person name="Lipzen A."/>
            <person name="O'Donnell K."/>
            <person name="Pangilinan J."/>
            <person name="Reynolds N."/>
            <person name="Sandor L."/>
            <person name="Smith M.W."/>
            <person name="Tsang A."/>
            <person name="Grigoriev I.V."/>
            <person name="Stajich J.E."/>
            <person name="Spatafora J.W."/>
        </authorList>
    </citation>
    <scope>NUCLEOTIDE SEQUENCE</scope>
    <source>
        <strain evidence="12">RSA 2281</strain>
    </source>
</reference>
<evidence type="ECO:0000256" key="3">
    <source>
        <dbReference type="ARBA" id="ARBA00022679"/>
    </source>
</evidence>
<organism evidence="12 13">
    <name type="scientific">Phascolomyces articulosus</name>
    <dbReference type="NCBI Taxonomy" id="60185"/>
    <lineage>
        <taxon>Eukaryota</taxon>
        <taxon>Fungi</taxon>
        <taxon>Fungi incertae sedis</taxon>
        <taxon>Mucoromycota</taxon>
        <taxon>Mucoromycotina</taxon>
        <taxon>Mucoromycetes</taxon>
        <taxon>Mucorales</taxon>
        <taxon>Lichtheimiaceae</taxon>
        <taxon>Phascolomyces</taxon>
    </lineage>
</organism>
<feature type="region of interest" description="Disordered" evidence="9">
    <location>
        <begin position="510"/>
        <end position="585"/>
    </location>
</feature>
<keyword evidence="2 8" id="KW-0696">RNA-directed RNA polymerase</keyword>
<keyword evidence="5 8" id="KW-0694">RNA-binding</keyword>
<evidence type="ECO:0000313" key="12">
    <source>
        <dbReference type="EMBL" id="KAI9259434.1"/>
    </source>
</evidence>
<feature type="compositionally biased region" description="Acidic residues" evidence="9">
    <location>
        <begin position="520"/>
        <end position="542"/>
    </location>
</feature>
<dbReference type="PANTHER" id="PTHR23079:SF55">
    <property type="entry name" value="RNA-DIRECTED RNA POLYMERASE"/>
    <property type="match status" value="1"/>
</dbReference>
<dbReference type="InterPro" id="IPR058752">
    <property type="entry name" value="RDRP_C_head"/>
</dbReference>
<evidence type="ECO:0000259" key="10">
    <source>
        <dbReference type="Pfam" id="PF05183"/>
    </source>
</evidence>
<evidence type="ECO:0000256" key="8">
    <source>
        <dbReference type="RuleBase" id="RU363098"/>
    </source>
</evidence>
<dbReference type="Pfam" id="PF05183">
    <property type="entry name" value="RdRP"/>
    <property type="match status" value="1"/>
</dbReference>
<dbReference type="InterPro" id="IPR007855">
    <property type="entry name" value="RDRP"/>
</dbReference>
<evidence type="ECO:0000313" key="13">
    <source>
        <dbReference type="Proteomes" id="UP001209540"/>
    </source>
</evidence>
<keyword evidence="3 8" id="KW-0808">Transferase</keyword>
<comment type="catalytic activity">
    <reaction evidence="7 8">
        <text>RNA(n) + a ribonucleoside 5'-triphosphate = RNA(n+1) + diphosphate</text>
        <dbReference type="Rhea" id="RHEA:21248"/>
        <dbReference type="Rhea" id="RHEA-COMP:14527"/>
        <dbReference type="Rhea" id="RHEA-COMP:17342"/>
        <dbReference type="ChEBI" id="CHEBI:33019"/>
        <dbReference type="ChEBI" id="CHEBI:61557"/>
        <dbReference type="ChEBI" id="CHEBI:140395"/>
        <dbReference type="EC" id="2.7.7.48"/>
    </reaction>
</comment>
<feature type="domain" description="RDRP C-terminal head" evidence="11">
    <location>
        <begin position="315"/>
        <end position="493"/>
    </location>
</feature>
<dbReference type="EC" id="2.7.7.48" evidence="8"/>